<feature type="domain" description="DUS-like FMN-binding" evidence="15">
    <location>
        <begin position="21"/>
        <end position="322"/>
    </location>
</feature>
<evidence type="ECO:0000256" key="2">
    <source>
        <dbReference type="ARBA" id="ARBA00002790"/>
    </source>
</evidence>
<dbReference type="Gene3D" id="3.20.20.70">
    <property type="entry name" value="Aldolase class I"/>
    <property type="match status" value="1"/>
</dbReference>
<comment type="catalytic activity">
    <reaction evidence="11">
        <text>a 5,6-dihydrouridine in tRNA + NAD(+) = a uridine in tRNA + NADH + H(+)</text>
        <dbReference type="Rhea" id="RHEA:54452"/>
        <dbReference type="Rhea" id="RHEA-COMP:13339"/>
        <dbReference type="Rhea" id="RHEA-COMP:13887"/>
        <dbReference type="ChEBI" id="CHEBI:15378"/>
        <dbReference type="ChEBI" id="CHEBI:57540"/>
        <dbReference type="ChEBI" id="CHEBI:57945"/>
        <dbReference type="ChEBI" id="CHEBI:65315"/>
        <dbReference type="ChEBI" id="CHEBI:74443"/>
    </reaction>
</comment>
<dbReference type="PANTHER" id="PTHR45846:SF1">
    <property type="entry name" value="TRNA-DIHYDROURIDINE(47) SYNTHASE [NAD(P)(+)]-LIKE"/>
    <property type="match status" value="1"/>
</dbReference>
<evidence type="ECO:0000256" key="14">
    <source>
        <dbReference type="PIRSR" id="PIRSR006621-2"/>
    </source>
</evidence>
<evidence type="ECO:0000313" key="16">
    <source>
        <dbReference type="EMBL" id="MDC7225262.1"/>
    </source>
</evidence>
<keyword evidence="3" id="KW-0820">tRNA-binding</keyword>
<evidence type="ECO:0000256" key="11">
    <source>
        <dbReference type="ARBA" id="ARBA00048802"/>
    </source>
</evidence>
<sequence>MTHLYHDIELPGRKIPGNLFLAPIAGFSDAAFRSICIDKGASMGFTEMVSCDGLIYNSEKTVNLMQRAPNEEYFAVQVFTAKPEIALKSVPTVLRTNPDVIDLNCGCPVPKVVKNGAGSALMKDLPLLADVVSALVEGASASDASVPPAVSVKIRSGWDSGSLNYIEAAETAVKAGAAMVSLHSRTRVQGYSGKANWEHLKKLKEAVDVPVIGSGDLFSPEAAVLMLEQTGCDGLMFSRGSLGNPWIFEQTRALAEHRTPPTMPAEDEKILTALAHLELAAGFNGETKACREMKKHLCSYTKGNEGAAALRNRIVHSASLAEYREILKR</sequence>
<dbReference type="Pfam" id="PF01207">
    <property type="entry name" value="Dus"/>
    <property type="match status" value="1"/>
</dbReference>
<feature type="active site" description="Proton donor" evidence="13">
    <location>
        <position position="107"/>
    </location>
</feature>
<dbReference type="Proteomes" id="UP001221217">
    <property type="component" value="Unassembled WGS sequence"/>
</dbReference>
<dbReference type="GO" id="GO:0017150">
    <property type="term" value="F:tRNA dihydrouridine synthase activity"/>
    <property type="evidence" value="ECO:0007669"/>
    <property type="project" value="InterPro"/>
</dbReference>
<evidence type="ECO:0000259" key="15">
    <source>
        <dbReference type="Pfam" id="PF01207"/>
    </source>
</evidence>
<dbReference type="CDD" id="cd02801">
    <property type="entry name" value="DUS_like_FMN"/>
    <property type="match status" value="1"/>
</dbReference>
<keyword evidence="5 12" id="KW-0288">FMN</keyword>
<keyword evidence="14" id="KW-0547">Nucleotide-binding</keyword>
<evidence type="ECO:0000256" key="3">
    <source>
        <dbReference type="ARBA" id="ARBA00022555"/>
    </source>
</evidence>
<comment type="function">
    <text evidence="2 12">Catalyzes the synthesis of 5,6-dihydrouridine (D), a modified base found in the D-loop of most tRNAs, via the reduction of the C5-C6 double bond in target uridines.</text>
</comment>
<feature type="binding site" evidence="14">
    <location>
        <position position="77"/>
    </location>
    <ligand>
        <name>FMN</name>
        <dbReference type="ChEBI" id="CHEBI:58210"/>
    </ligand>
</feature>
<organism evidence="16 17">
    <name type="scientific">Candidatus Thalassospirochaeta sargassi</name>
    <dbReference type="NCBI Taxonomy" id="3119039"/>
    <lineage>
        <taxon>Bacteria</taxon>
        <taxon>Pseudomonadati</taxon>
        <taxon>Spirochaetota</taxon>
        <taxon>Spirochaetia</taxon>
        <taxon>Spirochaetales</taxon>
        <taxon>Spirochaetaceae</taxon>
        <taxon>Candidatus Thalassospirochaeta</taxon>
    </lineage>
</organism>
<dbReference type="GO" id="GO:0050660">
    <property type="term" value="F:flavin adenine dinucleotide binding"/>
    <property type="evidence" value="ECO:0007669"/>
    <property type="project" value="InterPro"/>
</dbReference>
<dbReference type="EMBL" id="JAQQAL010000005">
    <property type="protein sequence ID" value="MDC7225262.1"/>
    <property type="molecule type" value="Genomic_DNA"/>
</dbReference>
<dbReference type="AlphaFoldDB" id="A0AAJ1I9P8"/>
<keyword evidence="7" id="KW-0521">NADP</keyword>
<feature type="binding site" evidence="14">
    <location>
        <position position="183"/>
    </location>
    <ligand>
        <name>FMN</name>
        <dbReference type="ChEBI" id="CHEBI:58210"/>
    </ligand>
</feature>
<feature type="binding site" evidence="14">
    <location>
        <begin position="238"/>
        <end position="239"/>
    </location>
    <ligand>
        <name>FMN</name>
        <dbReference type="ChEBI" id="CHEBI:58210"/>
    </ligand>
</feature>
<dbReference type="NCBIfam" id="TIGR00737">
    <property type="entry name" value="nifR3_yhdG"/>
    <property type="match status" value="1"/>
</dbReference>
<evidence type="ECO:0000256" key="6">
    <source>
        <dbReference type="ARBA" id="ARBA00022694"/>
    </source>
</evidence>
<reference evidence="16 17" key="1">
    <citation type="submission" date="2022-12" db="EMBL/GenBank/DDBJ databases">
        <title>Metagenome assembled genome from gulf of manar.</title>
        <authorList>
            <person name="Kohli P."/>
            <person name="Pk S."/>
            <person name="Venkata Ramana C."/>
            <person name="Sasikala C."/>
        </authorList>
    </citation>
    <scope>NUCLEOTIDE SEQUENCE [LARGE SCALE GENOMIC DNA]</scope>
    <source>
        <strain evidence="16">JB008</strain>
    </source>
</reference>
<comment type="cofactor">
    <cofactor evidence="1 12 14">
        <name>FMN</name>
        <dbReference type="ChEBI" id="CHEBI:58210"/>
    </cofactor>
</comment>
<dbReference type="GO" id="GO:0000049">
    <property type="term" value="F:tRNA binding"/>
    <property type="evidence" value="ECO:0007669"/>
    <property type="project" value="UniProtKB-KW"/>
</dbReference>
<dbReference type="Gene3D" id="1.10.1200.80">
    <property type="entry name" value="Putative flavin oxidoreducatase, domain 2"/>
    <property type="match status" value="1"/>
</dbReference>
<comment type="caution">
    <text evidence="16">The sequence shown here is derived from an EMBL/GenBank/DDBJ whole genome shotgun (WGS) entry which is preliminary data.</text>
</comment>
<protein>
    <recommendedName>
        <fullName evidence="12">tRNA-dihydrouridine synthase</fullName>
        <ecNumber evidence="12">1.3.1.-</ecNumber>
    </recommendedName>
</protein>
<dbReference type="InterPro" id="IPR013785">
    <property type="entry name" value="Aldolase_TIM"/>
</dbReference>
<comment type="catalytic activity">
    <reaction evidence="10">
        <text>a 5,6-dihydrouridine in tRNA + NADP(+) = a uridine in tRNA + NADPH + H(+)</text>
        <dbReference type="Rhea" id="RHEA:23624"/>
        <dbReference type="Rhea" id="RHEA-COMP:13339"/>
        <dbReference type="Rhea" id="RHEA-COMP:13887"/>
        <dbReference type="ChEBI" id="CHEBI:15378"/>
        <dbReference type="ChEBI" id="CHEBI:57783"/>
        <dbReference type="ChEBI" id="CHEBI:58349"/>
        <dbReference type="ChEBI" id="CHEBI:65315"/>
        <dbReference type="ChEBI" id="CHEBI:74443"/>
    </reaction>
</comment>
<evidence type="ECO:0000313" key="17">
    <source>
        <dbReference type="Proteomes" id="UP001221217"/>
    </source>
</evidence>
<dbReference type="InterPro" id="IPR024036">
    <property type="entry name" value="tRNA-dHydroUridine_Synthase_C"/>
</dbReference>
<comment type="similarity">
    <text evidence="12">Belongs to the dus family.</text>
</comment>
<feature type="binding site" evidence="14">
    <location>
        <position position="153"/>
    </location>
    <ligand>
        <name>FMN</name>
        <dbReference type="ChEBI" id="CHEBI:58210"/>
    </ligand>
</feature>
<gene>
    <name evidence="16" type="primary">dusB</name>
    <name evidence="16" type="ORF">PQJ61_00700</name>
</gene>
<dbReference type="PIRSF" id="PIRSF006621">
    <property type="entry name" value="Dus"/>
    <property type="match status" value="1"/>
</dbReference>
<dbReference type="PANTHER" id="PTHR45846">
    <property type="entry name" value="TRNA-DIHYDROURIDINE(47) SYNTHASE [NAD(P)(+)]-LIKE"/>
    <property type="match status" value="1"/>
</dbReference>
<evidence type="ECO:0000256" key="8">
    <source>
        <dbReference type="ARBA" id="ARBA00022884"/>
    </source>
</evidence>
<dbReference type="InterPro" id="IPR018517">
    <property type="entry name" value="tRNA_hU_synthase_CS"/>
</dbReference>
<evidence type="ECO:0000256" key="1">
    <source>
        <dbReference type="ARBA" id="ARBA00001917"/>
    </source>
</evidence>
<keyword evidence="9 12" id="KW-0560">Oxidoreductase</keyword>
<name>A0AAJ1I9P8_9SPIO</name>
<dbReference type="PROSITE" id="PS01136">
    <property type="entry name" value="UPF0034"/>
    <property type="match status" value="1"/>
</dbReference>
<dbReference type="SUPFAM" id="SSF51395">
    <property type="entry name" value="FMN-linked oxidoreductases"/>
    <property type="match status" value="1"/>
</dbReference>
<keyword evidence="6 12" id="KW-0819">tRNA processing</keyword>
<keyword evidence="8" id="KW-0694">RNA-binding</keyword>
<accession>A0AAJ1I9P8</accession>
<keyword evidence="4 12" id="KW-0285">Flavoprotein</keyword>
<evidence type="ECO:0000256" key="4">
    <source>
        <dbReference type="ARBA" id="ARBA00022630"/>
    </source>
</evidence>
<proteinExistence type="inferred from homology"/>
<evidence type="ECO:0000256" key="12">
    <source>
        <dbReference type="PIRNR" id="PIRNR006621"/>
    </source>
</evidence>
<dbReference type="InterPro" id="IPR004652">
    <property type="entry name" value="DusB-like"/>
</dbReference>
<evidence type="ECO:0000256" key="13">
    <source>
        <dbReference type="PIRSR" id="PIRSR006621-1"/>
    </source>
</evidence>
<dbReference type="InterPro" id="IPR001269">
    <property type="entry name" value="DUS_fam"/>
</dbReference>
<dbReference type="EC" id="1.3.1.-" evidence="12"/>
<evidence type="ECO:0000256" key="7">
    <source>
        <dbReference type="ARBA" id="ARBA00022857"/>
    </source>
</evidence>
<evidence type="ECO:0000256" key="5">
    <source>
        <dbReference type="ARBA" id="ARBA00022643"/>
    </source>
</evidence>
<evidence type="ECO:0000256" key="10">
    <source>
        <dbReference type="ARBA" id="ARBA00048205"/>
    </source>
</evidence>
<evidence type="ECO:0000256" key="9">
    <source>
        <dbReference type="ARBA" id="ARBA00023002"/>
    </source>
</evidence>
<dbReference type="InterPro" id="IPR035587">
    <property type="entry name" value="DUS-like_FMN-bd"/>
</dbReference>